<protein>
    <submittedName>
        <fullName evidence="9">Sugar ABC transporter permease</fullName>
    </submittedName>
</protein>
<evidence type="ECO:0000256" key="5">
    <source>
        <dbReference type="ARBA" id="ARBA00022989"/>
    </source>
</evidence>
<reference evidence="9 10" key="2">
    <citation type="submission" date="2020-08" db="EMBL/GenBank/DDBJ databases">
        <title>Stappia taiwanensis sp. nov., isolated from a coastal thermal spring.</title>
        <authorList>
            <person name="Kampfer P."/>
        </authorList>
    </citation>
    <scope>NUCLEOTIDE SEQUENCE [LARGE SCALE GENOMIC DNA]</scope>
    <source>
        <strain evidence="9 10">DSM 23284</strain>
    </source>
</reference>
<dbReference type="GO" id="GO:0055085">
    <property type="term" value="P:transmembrane transport"/>
    <property type="evidence" value="ECO:0007669"/>
    <property type="project" value="InterPro"/>
</dbReference>
<evidence type="ECO:0000313" key="10">
    <source>
        <dbReference type="Proteomes" id="UP000559404"/>
    </source>
</evidence>
<gene>
    <name evidence="9" type="ORF">H1W37_17815</name>
</gene>
<evidence type="ECO:0000259" key="8">
    <source>
        <dbReference type="PROSITE" id="PS50928"/>
    </source>
</evidence>
<feature type="domain" description="ABC transmembrane type-1" evidence="8">
    <location>
        <begin position="82"/>
        <end position="297"/>
    </location>
</feature>
<dbReference type="Gene3D" id="1.10.3720.10">
    <property type="entry name" value="MetI-like"/>
    <property type="match status" value="1"/>
</dbReference>
<keyword evidence="6 7" id="KW-0472">Membrane</keyword>
<dbReference type="SUPFAM" id="SSF161098">
    <property type="entry name" value="MetI-like"/>
    <property type="match status" value="1"/>
</dbReference>
<evidence type="ECO:0000256" key="1">
    <source>
        <dbReference type="ARBA" id="ARBA00004651"/>
    </source>
</evidence>
<evidence type="ECO:0000256" key="3">
    <source>
        <dbReference type="ARBA" id="ARBA00022475"/>
    </source>
</evidence>
<name>A0A838XQJ6_9HYPH</name>
<organism evidence="9 10">
    <name type="scientific">Stappia taiwanensis</name>
    <dbReference type="NCBI Taxonomy" id="992267"/>
    <lineage>
        <taxon>Bacteria</taxon>
        <taxon>Pseudomonadati</taxon>
        <taxon>Pseudomonadota</taxon>
        <taxon>Alphaproteobacteria</taxon>
        <taxon>Hyphomicrobiales</taxon>
        <taxon>Stappiaceae</taxon>
        <taxon>Stappia</taxon>
    </lineage>
</organism>
<comment type="similarity">
    <text evidence="7">Belongs to the binding-protein-dependent transport system permease family.</text>
</comment>
<dbReference type="PROSITE" id="PS50928">
    <property type="entry name" value="ABC_TM1"/>
    <property type="match status" value="1"/>
</dbReference>
<comment type="subcellular location">
    <subcellularLocation>
        <location evidence="1 7">Cell membrane</location>
        <topology evidence="1 7">Multi-pass membrane protein</topology>
    </subcellularLocation>
</comment>
<dbReference type="Proteomes" id="UP000559404">
    <property type="component" value="Unassembled WGS sequence"/>
</dbReference>
<reference evidence="9 10" key="1">
    <citation type="submission" date="2020-07" db="EMBL/GenBank/DDBJ databases">
        <authorList>
            <person name="Li M."/>
        </authorList>
    </citation>
    <scope>NUCLEOTIDE SEQUENCE [LARGE SCALE GENOMIC DNA]</scope>
    <source>
        <strain evidence="9 10">DSM 23284</strain>
    </source>
</reference>
<dbReference type="InterPro" id="IPR000515">
    <property type="entry name" value="MetI-like"/>
</dbReference>
<comment type="caution">
    <text evidence="9">The sequence shown here is derived from an EMBL/GenBank/DDBJ whole genome shotgun (WGS) entry which is preliminary data.</text>
</comment>
<evidence type="ECO:0000256" key="7">
    <source>
        <dbReference type="RuleBase" id="RU363032"/>
    </source>
</evidence>
<feature type="transmembrane region" description="Helical" evidence="7">
    <location>
        <begin position="12"/>
        <end position="34"/>
    </location>
</feature>
<evidence type="ECO:0000256" key="6">
    <source>
        <dbReference type="ARBA" id="ARBA00023136"/>
    </source>
</evidence>
<keyword evidence="2 7" id="KW-0813">Transport</keyword>
<feature type="transmembrane region" description="Helical" evidence="7">
    <location>
        <begin position="80"/>
        <end position="105"/>
    </location>
</feature>
<evidence type="ECO:0000256" key="4">
    <source>
        <dbReference type="ARBA" id="ARBA00022692"/>
    </source>
</evidence>
<accession>A0A838XQJ6</accession>
<keyword evidence="10" id="KW-1185">Reference proteome</keyword>
<dbReference type="GO" id="GO:0005886">
    <property type="term" value="C:plasma membrane"/>
    <property type="evidence" value="ECO:0007669"/>
    <property type="project" value="UniProtKB-SubCell"/>
</dbReference>
<dbReference type="InterPro" id="IPR035906">
    <property type="entry name" value="MetI-like_sf"/>
</dbReference>
<feature type="transmembrane region" description="Helical" evidence="7">
    <location>
        <begin position="117"/>
        <end position="140"/>
    </location>
</feature>
<dbReference type="EMBL" id="JACEON010000020">
    <property type="protein sequence ID" value="MBA4613519.1"/>
    <property type="molecule type" value="Genomic_DNA"/>
</dbReference>
<dbReference type="CDD" id="cd06261">
    <property type="entry name" value="TM_PBP2"/>
    <property type="match status" value="1"/>
</dbReference>
<feature type="transmembrane region" description="Helical" evidence="7">
    <location>
        <begin position="276"/>
        <end position="298"/>
    </location>
</feature>
<dbReference type="Pfam" id="PF00528">
    <property type="entry name" value="BPD_transp_1"/>
    <property type="match status" value="1"/>
</dbReference>
<keyword evidence="3" id="KW-1003">Cell membrane</keyword>
<dbReference type="PANTHER" id="PTHR30193">
    <property type="entry name" value="ABC TRANSPORTER PERMEASE PROTEIN"/>
    <property type="match status" value="1"/>
</dbReference>
<keyword evidence="4 7" id="KW-0812">Transmembrane</keyword>
<evidence type="ECO:0000256" key="2">
    <source>
        <dbReference type="ARBA" id="ARBA00022448"/>
    </source>
</evidence>
<dbReference type="RefSeq" id="WP_181761718.1">
    <property type="nucleotide sequence ID" value="NZ_BMCR01000004.1"/>
</dbReference>
<keyword evidence="5 7" id="KW-1133">Transmembrane helix</keyword>
<proteinExistence type="inferred from homology"/>
<dbReference type="InterPro" id="IPR051393">
    <property type="entry name" value="ABC_transporter_permease"/>
</dbReference>
<evidence type="ECO:0000313" key="9">
    <source>
        <dbReference type="EMBL" id="MBA4613519.1"/>
    </source>
</evidence>
<feature type="transmembrane region" description="Helical" evidence="7">
    <location>
        <begin position="170"/>
        <end position="193"/>
    </location>
</feature>
<dbReference type="PANTHER" id="PTHR30193:SF37">
    <property type="entry name" value="INNER MEMBRANE ABC TRANSPORTER PERMEASE PROTEIN YCJO"/>
    <property type="match status" value="1"/>
</dbReference>
<dbReference type="AlphaFoldDB" id="A0A838XQJ6"/>
<sequence length="315" mass="34683">MPSSASARQASNALIFLGPAIILLFALLVVPIVVDLVVAFTDMAQTVTIGEFTTRQFNKLVRPSDDAWFGFELRGSFYRALSLTAIYVFCTLTIFNITFGLILALTTTALSDRLGAFFRAVWLLPRMSPSVVYGLLWIWVVDPTERGLLNQVLINVFGLEPINMMLDHPMVLIVMANGFIGASIGMLILTSAIRSIPKHLFHAARADGAGPMAITWHIVLPALRWPLSYITVFQTLSLLVSFEYIFLIMGASRSTMTMAMLAYTKTLAPDIGSGQYAYGAAITLILIVIGMATAMFMWRMSNMKALLAKPKIEVQ</sequence>